<protein>
    <submittedName>
        <fullName evidence="2">Uncharacterized protein</fullName>
    </submittedName>
</protein>
<dbReference type="AlphaFoldDB" id="Q8T319"/>
<organism evidence="2">
    <name type="scientific">Polymyxa graminis</name>
    <dbReference type="NCBI Taxonomy" id="70182"/>
    <lineage>
        <taxon>Eukaryota</taxon>
        <taxon>Sar</taxon>
        <taxon>Rhizaria</taxon>
        <taxon>Endomyxa</taxon>
        <taxon>Phytomyxea</taxon>
        <taxon>Plasmodiophorida</taxon>
        <taxon>Plasmodiophoridae</taxon>
        <taxon>Polymyxa</taxon>
    </lineage>
</organism>
<feature type="compositionally biased region" description="Polar residues" evidence="1">
    <location>
        <begin position="61"/>
        <end position="71"/>
    </location>
</feature>
<feature type="region of interest" description="Disordered" evidence="1">
    <location>
        <begin position="61"/>
        <end position="81"/>
    </location>
</feature>
<reference evidence="2" key="1">
    <citation type="journal article" date="2002" name="J. Phytopathol.">
        <title>Subtractive Cloning of DNA from Polymyxa graminis - an obligate parasitic plasmodiophorid.</title>
        <authorList>
            <person name="Subr Z.W."/>
            <person name="Kastirr U."/>
            <person name="Kuehne T."/>
        </authorList>
    </citation>
    <scope>NUCLEOTIDE SEQUENCE</scope>
</reference>
<name>Q8T319_9EUKA</name>
<evidence type="ECO:0000256" key="1">
    <source>
        <dbReference type="SAM" id="MobiDB-lite"/>
    </source>
</evidence>
<dbReference type="EMBL" id="AJ457971">
    <property type="protein sequence ID" value="CAD29999.1"/>
    <property type="molecule type" value="Genomic_DNA"/>
</dbReference>
<evidence type="ECO:0000313" key="2">
    <source>
        <dbReference type="EMBL" id="CAD29999.1"/>
    </source>
</evidence>
<accession>Q8T319</accession>
<proteinExistence type="predicted"/>
<sequence length="136" mass="15280">MQKIARTLHGDGSIEDARVHSSMLHLNSGCSNRLAGGMRRCRRENRANRYRCWYRGEAITGSPTNRRNLNRPSADEAQRRSPLIERVRVNQALVEQVEHGTSPGSEKASISPCPCSQEAHAMRAILRVFARNRCVA</sequence>